<dbReference type="RefSeq" id="XP_022672468.1">
    <property type="nucleotide sequence ID" value="XM_022816733.1"/>
</dbReference>
<reference evidence="2" key="1">
    <citation type="submission" date="2021-01" db="UniProtKB">
        <authorList>
            <consortium name="EnsemblMetazoa"/>
        </authorList>
    </citation>
    <scope>IDENTIFICATION</scope>
</reference>
<dbReference type="GeneID" id="111255090"/>
<feature type="region of interest" description="Disordered" evidence="1">
    <location>
        <begin position="71"/>
        <end position="95"/>
    </location>
</feature>
<name>A0A7M7KXZ8_VARDE</name>
<dbReference type="KEGG" id="vde:111255090"/>
<evidence type="ECO:0000256" key="1">
    <source>
        <dbReference type="SAM" id="MobiDB-lite"/>
    </source>
</evidence>
<dbReference type="AlphaFoldDB" id="A0A7M7KXZ8"/>
<keyword evidence="3" id="KW-1185">Reference proteome</keyword>
<proteinExistence type="predicted"/>
<organism evidence="2 3">
    <name type="scientific">Varroa destructor</name>
    <name type="common">Honeybee mite</name>
    <dbReference type="NCBI Taxonomy" id="109461"/>
    <lineage>
        <taxon>Eukaryota</taxon>
        <taxon>Metazoa</taxon>
        <taxon>Ecdysozoa</taxon>
        <taxon>Arthropoda</taxon>
        <taxon>Chelicerata</taxon>
        <taxon>Arachnida</taxon>
        <taxon>Acari</taxon>
        <taxon>Parasitiformes</taxon>
        <taxon>Mesostigmata</taxon>
        <taxon>Gamasina</taxon>
        <taxon>Dermanyssoidea</taxon>
        <taxon>Varroidae</taxon>
        <taxon>Varroa</taxon>
    </lineage>
</organism>
<dbReference type="Proteomes" id="UP000594260">
    <property type="component" value="Unplaced"/>
</dbReference>
<protein>
    <submittedName>
        <fullName evidence="2">Uncharacterized protein</fullName>
    </submittedName>
</protein>
<evidence type="ECO:0000313" key="3">
    <source>
        <dbReference type="Proteomes" id="UP000594260"/>
    </source>
</evidence>
<accession>A0A7M7KXZ8</accession>
<sequence>MSKVRPDLIFRSNLPAPVIVPASRANNGRRNVLRKRILLLFLKPPTPALTATVALTTGYVNTTVVENQGSVCSHDSGSDSKFRKTSPAGTIAPHQPSAEHRWTNLKRAIEYRVYIAS</sequence>
<evidence type="ECO:0000313" key="2">
    <source>
        <dbReference type="EnsemblMetazoa" id="XP_022672468"/>
    </source>
</evidence>
<dbReference type="InParanoid" id="A0A7M7KXZ8"/>
<dbReference type="EnsemblMetazoa" id="XM_022816733">
    <property type="protein sequence ID" value="XP_022672468"/>
    <property type="gene ID" value="LOC111255090"/>
</dbReference>